<protein>
    <submittedName>
        <fullName evidence="10">ArnT family glycosyltransferase</fullName>
        <ecNumber evidence="10">2.4.-.-</ecNumber>
    </submittedName>
</protein>
<evidence type="ECO:0000256" key="2">
    <source>
        <dbReference type="ARBA" id="ARBA00022475"/>
    </source>
</evidence>
<feature type="transmembrane region" description="Helical" evidence="8">
    <location>
        <begin position="85"/>
        <end position="103"/>
    </location>
</feature>
<reference evidence="11" key="1">
    <citation type="journal article" date="2019" name="Int. J. Syst. Evol. Microbiol.">
        <title>The Global Catalogue of Microorganisms (GCM) 10K type strain sequencing project: providing services to taxonomists for standard genome sequencing and annotation.</title>
        <authorList>
            <consortium name="The Broad Institute Genomics Platform"/>
            <consortium name="The Broad Institute Genome Sequencing Center for Infectious Disease"/>
            <person name="Wu L."/>
            <person name="Ma J."/>
        </authorList>
    </citation>
    <scope>NUCLEOTIDE SEQUENCE [LARGE SCALE GENOMIC DNA]</scope>
    <source>
        <strain evidence="11">CCM 8391</strain>
    </source>
</reference>
<dbReference type="GO" id="GO:0016757">
    <property type="term" value="F:glycosyltransferase activity"/>
    <property type="evidence" value="ECO:0007669"/>
    <property type="project" value="UniProtKB-KW"/>
</dbReference>
<feature type="transmembrane region" description="Helical" evidence="8">
    <location>
        <begin position="279"/>
        <end position="297"/>
    </location>
</feature>
<evidence type="ECO:0000313" key="11">
    <source>
        <dbReference type="Proteomes" id="UP001596302"/>
    </source>
</evidence>
<evidence type="ECO:0000256" key="7">
    <source>
        <dbReference type="ARBA" id="ARBA00023136"/>
    </source>
</evidence>
<keyword evidence="3 10" id="KW-0328">Glycosyltransferase</keyword>
<dbReference type="PANTHER" id="PTHR33908:SF3">
    <property type="entry name" value="UNDECAPRENYL PHOSPHATE-ALPHA-4-AMINO-4-DEOXY-L-ARABINOSE ARABINOSYL TRANSFERASE"/>
    <property type="match status" value="1"/>
</dbReference>
<organism evidence="10 11">
    <name type="scientific">Pseudonocardia hispaniensis</name>
    <dbReference type="NCBI Taxonomy" id="904933"/>
    <lineage>
        <taxon>Bacteria</taxon>
        <taxon>Bacillati</taxon>
        <taxon>Actinomycetota</taxon>
        <taxon>Actinomycetes</taxon>
        <taxon>Pseudonocardiales</taxon>
        <taxon>Pseudonocardiaceae</taxon>
        <taxon>Pseudonocardia</taxon>
    </lineage>
</organism>
<feature type="transmembrane region" description="Helical" evidence="8">
    <location>
        <begin position="205"/>
        <end position="224"/>
    </location>
</feature>
<evidence type="ECO:0000256" key="1">
    <source>
        <dbReference type="ARBA" id="ARBA00004651"/>
    </source>
</evidence>
<gene>
    <name evidence="10" type="ORF">ACFQE5_11635</name>
</gene>
<evidence type="ECO:0000256" key="3">
    <source>
        <dbReference type="ARBA" id="ARBA00022676"/>
    </source>
</evidence>
<dbReference type="EMBL" id="JBHSQW010000025">
    <property type="protein sequence ID" value="MFC5994860.1"/>
    <property type="molecule type" value="Genomic_DNA"/>
</dbReference>
<dbReference type="InterPro" id="IPR038731">
    <property type="entry name" value="RgtA/B/C-like"/>
</dbReference>
<feature type="transmembrane region" description="Helical" evidence="8">
    <location>
        <begin position="164"/>
        <end position="193"/>
    </location>
</feature>
<keyword evidence="2" id="KW-1003">Cell membrane</keyword>
<evidence type="ECO:0000256" key="6">
    <source>
        <dbReference type="ARBA" id="ARBA00022989"/>
    </source>
</evidence>
<keyword evidence="7 8" id="KW-0472">Membrane</keyword>
<dbReference type="RefSeq" id="WP_379584877.1">
    <property type="nucleotide sequence ID" value="NZ_JBHSQW010000025.1"/>
</dbReference>
<keyword evidence="5 8" id="KW-0812">Transmembrane</keyword>
<feature type="domain" description="Glycosyltransferase RgtA/B/C/D-like" evidence="9">
    <location>
        <begin position="65"/>
        <end position="220"/>
    </location>
</feature>
<evidence type="ECO:0000313" key="10">
    <source>
        <dbReference type="EMBL" id="MFC5994860.1"/>
    </source>
</evidence>
<name>A0ABW1J335_9PSEU</name>
<proteinExistence type="predicted"/>
<dbReference type="Pfam" id="PF13231">
    <property type="entry name" value="PMT_2"/>
    <property type="match status" value="1"/>
</dbReference>
<comment type="caution">
    <text evidence="10">The sequence shown here is derived from an EMBL/GenBank/DDBJ whole genome shotgun (WGS) entry which is preliminary data.</text>
</comment>
<feature type="transmembrane region" description="Helical" evidence="8">
    <location>
        <begin position="303"/>
        <end position="322"/>
    </location>
</feature>
<evidence type="ECO:0000259" key="9">
    <source>
        <dbReference type="Pfam" id="PF13231"/>
    </source>
</evidence>
<keyword evidence="4 10" id="KW-0808">Transferase</keyword>
<evidence type="ECO:0000256" key="5">
    <source>
        <dbReference type="ARBA" id="ARBA00022692"/>
    </source>
</evidence>
<dbReference type="EC" id="2.4.-.-" evidence="10"/>
<evidence type="ECO:0000256" key="4">
    <source>
        <dbReference type="ARBA" id="ARBA00022679"/>
    </source>
</evidence>
<feature type="transmembrane region" description="Helical" evidence="8">
    <location>
        <begin position="334"/>
        <end position="356"/>
    </location>
</feature>
<evidence type="ECO:0000256" key="8">
    <source>
        <dbReference type="SAM" id="Phobius"/>
    </source>
</evidence>
<accession>A0ABW1J335</accession>
<keyword evidence="11" id="KW-1185">Reference proteome</keyword>
<dbReference type="Proteomes" id="UP001596302">
    <property type="component" value="Unassembled WGS sequence"/>
</dbReference>
<feature type="transmembrane region" description="Helical" evidence="8">
    <location>
        <begin position="247"/>
        <end position="272"/>
    </location>
</feature>
<comment type="subcellular location">
    <subcellularLocation>
        <location evidence="1">Cell membrane</location>
        <topology evidence="1">Multi-pass membrane protein</topology>
    </subcellularLocation>
</comment>
<dbReference type="PANTHER" id="PTHR33908">
    <property type="entry name" value="MANNOSYLTRANSFERASE YKCB-RELATED"/>
    <property type="match status" value="1"/>
</dbReference>
<keyword evidence="6 8" id="KW-1133">Transmembrane helix</keyword>
<dbReference type="InterPro" id="IPR050297">
    <property type="entry name" value="LipidA_mod_glycosyltrf_83"/>
</dbReference>
<sequence>MWLARHPRTRHHLPLALVLVAGASLRLWQIGAVGFNSDEAVYAGQAAGIVGDPELSELFPVFRAHPLLFQTILSLCYLGGVDDVVGRVLVVAFGVATIGLVHLLGQLLYGRRVGLTAAAIVALMPYHIDVSRQVLLDAPMLLFAVLALYFVARYCQEGDGRWLAAAGIGLGLAFLTKETAILLVGGLFVFFVLSQGVRIRRRDAVIALGLATVIAAALPVSLRFSGRTSTGQSYLGWQLFRPANHDLLFYLQTVPFAITLPVVVLAVAALWWTRRRLTWRELLLICWAAIPVVYFEIWPVKGYHYLLVIVPVVAVLAARMLVELPVGRVRSPRAVRAIRAAVTGAVMFALLVPAWGRVNPQPTTTFLAGSGGLPAGREAGEWIDANLPAGSRLLTLGPSMANVVRFYGHRPAFGLSVSPNPARRNPSYQPVENPDRQLREGDLPYIVWDAYTAARSPFFSERLLRYVQKYRGVVLHTETIDVESADGTVVSKPVIIVYQVRP</sequence>
<feature type="transmembrane region" description="Helical" evidence="8">
    <location>
        <begin position="134"/>
        <end position="152"/>
    </location>
</feature>